<evidence type="ECO:0000313" key="1">
    <source>
        <dbReference type="EMBL" id="PIO64427.1"/>
    </source>
</evidence>
<sequence length="69" mass="7658">MSYIDRIMARKRLFMSFEDSSSISSGISENFDDVSTDDLSGTCICRMTLGCEGNFVDAQMSSPDFILVL</sequence>
<evidence type="ECO:0000313" key="2">
    <source>
        <dbReference type="Proteomes" id="UP000230423"/>
    </source>
</evidence>
<dbReference type="EMBL" id="KZ349919">
    <property type="protein sequence ID" value="PIO64427.1"/>
    <property type="molecule type" value="Genomic_DNA"/>
</dbReference>
<proteinExistence type="predicted"/>
<protein>
    <submittedName>
        <fullName evidence="1">Uncharacterized protein</fullName>
    </submittedName>
</protein>
<accession>A0A2G9U2F2</accession>
<reference evidence="1 2" key="1">
    <citation type="submission" date="2015-09" db="EMBL/GenBank/DDBJ databases">
        <title>Draft genome of the parasitic nematode Teladorsagia circumcincta isolate WARC Sus (inbred).</title>
        <authorList>
            <person name="Mitreva M."/>
        </authorList>
    </citation>
    <scope>NUCLEOTIDE SEQUENCE [LARGE SCALE GENOMIC DNA]</scope>
    <source>
        <strain evidence="1 2">S</strain>
    </source>
</reference>
<name>A0A2G9U2F2_TELCI</name>
<organism evidence="1 2">
    <name type="scientific">Teladorsagia circumcincta</name>
    <name type="common">Brown stomach worm</name>
    <name type="synonym">Ostertagia circumcincta</name>
    <dbReference type="NCBI Taxonomy" id="45464"/>
    <lineage>
        <taxon>Eukaryota</taxon>
        <taxon>Metazoa</taxon>
        <taxon>Ecdysozoa</taxon>
        <taxon>Nematoda</taxon>
        <taxon>Chromadorea</taxon>
        <taxon>Rhabditida</taxon>
        <taxon>Rhabditina</taxon>
        <taxon>Rhabditomorpha</taxon>
        <taxon>Strongyloidea</taxon>
        <taxon>Trichostrongylidae</taxon>
        <taxon>Teladorsagia</taxon>
    </lineage>
</organism>
<dbReference type="AlphaFoldDB" id="A0A2G9U2F2"/>
<keyword evidence="2" id="KW-1185">Reference proteome</keyword>
<gene>
    <name evidence="1" type="ORF">TELCIR_13946</name>
</gene>
<dbReference type="Proteomes" id="UP000230423">
    <property type="component" value="Unassembled WGS sequence"/>
</dbReference>